<sequence length="630" mass="71308">MSDSDSEFNASDSSHAPSSEEDQEPERQRVATTPRSPRKRRRSGSDSSDLVPARKYHLEGKYNDAYRALFNEDVYAAATRFVVDESLNPEDAQIGGSSWSSTEKTLFFAALERLGKDDLPGISKAIETKSMQETRQFILLLQEAPSKRDAMRGVSKTKVTLQDIPAAVEIDRECETELELTGEALAWFQERYEMKQEQAQYGDYWLITPELAEQLDEAMKSQLQSSASSPVTTDAEEEGRVKIEKAEAPSPQILQDIPEAELLNPTKFLYLSQQFFMNPHPHLPYPWPHWTELVSECAREPSIYRTAFTNFHTLAVSLTRRIVQAAIVQATSRLRSQDWRVKKGSKPYVHPKDIFTAVDILGLKRNGHQRWAGVARRCGLRVKDRDRRKQGDGQRRDVSWDEAEKLLGAVEIPEVPVSSDDGHTSGTDNMRFKAKAMRSGTPLPTSLLASSDEEVEPTHNAHEEELEATEAFDQAASQQAQRGLWDMLGTSTTAKRGFSNPREEIQEPEIKTSRNKVTLASDDWRKWTQYHAEWEEHRHPIPPSRFLANKRAALSQAIEDTDTDSNGETLQSSNVDEARRKRRKPSKIDIPIRSTRAYAAMQDTGSFPADRNVQSEFSEEEADIPTQSIE</sequence>
<dbReference type="GO" id="GO:0000182">
    <property type="term" value="F:rDNA binding"/>
    <property type="evidence" value="ECO:0007669"/>
    <property type="project" value="TreeGrafter"/>
</dbReference>
<organism evidence="2 3">
    <name type="scientific">Massarina eburnea CBS 473.64</name>
    <dbReference type="NCBI Taxonomy" id="1395130"/>
    <lineage>
        <taxon>Eukaryota</taxon>
        <taxon>Fungi</taxon>
        <taxon>Dikarya</taxon>
        <taxon>Ascomycota</taxon>
        <taxon>Pezizomycotina</taxon>
        <taxon>Dothideomycetes</taxon>
        <taxon>Pleosporomycetidae</taxon>
        <taxon>Pleosporales</taxon>
        <taxon>Massarineae</taxon>
        <taxon>Massarinaceae</taxon>
        <taxon>Massarina</taxon>
    </lineage>
</organism>
<evidence type="ECO:0000313" key="3">
    <source>
        <dbReference type="Proteomes" id="UP000799753"/>
    </source>
</evidence>
<dbReference type="PANTHER" id="PTHR28079:SF1">
    <property type="entry name" value="RNA POLYMERASE I-SPECIFIC TRANSCRIPTION INITIATION FACTOR RRN5"/>
    <property type="match status" value="1"/>
</dbReference>
<dbReference type="EMBL" id="MU006786">
    <property type="protein sequence ID" value="KAF2639639.1"/>
    <property type="molecule type" value="Genomic_DNA"/>
</dbReference>
<dbReference type="PANTHER" id="PTHR28079">
    <property type="entry name" value="RNA POLYMERASE I-SPECIFIC TRANSCRIPTION INITIATION FACTOR RRN5"/>
    <property type="match status" value="1"/>
</dbReference>
<gene>
    <name evidence="2" type="ORF">P280DRAFT_401783</name>
</gene>
<dbReference type="InterPro" id="IPR039601">
    <property type="entry name" value="Rrn5"/>
</dbReference>
<evidence type="ECO:0008006" key="4">
    <source>
        <dbReference type="Google" id="ProtNLM"/>
    </source>
</evidence>
<dbReference type="GO" id="GO:0001181">
    <property type="term" value="F:RNA polymerase I general transcription initiation factor activity"/>
    <property type="evidence" value="ECO:0007669"/>
    <property type="project" value="TreeGrafter"/>
</dbReference>
<feature type="compositionally biased region" description="Polar residues" evidence="1">
    <location>
        <begin position="566"/>
        <end position="575"/>
    </location>
</feature>
<feature type="region of interest" description="Disordered" evidence="1">
    <location>
        <begin position="558"/>
        <end position="630"/>
    </location>
</feature>
<reference evidence="2" key="1">
    <citation type="journal article" date="2020" name="Stud. Mycol.">
        <title>101 Dothideomycetes genomes: a test case for predicting lifestyles and emergence of pathogens.</title>
        <authorList>
            <person name="Haridas S."/>
            <person name="Albert R."/>
            <person name="Binder M."/>
            <person name="Bloem J."/>
            <person name="Labutti K."/>
            <person name="Salamov A."/>
            <person name="Andreopoulos B."/>
            <person name="Baker S."/>
            <person name="Barry K."/>
            <person name="Bills G."/>
            <person name="Bluhm B."/>
            <person name="Cannon C."/>
            <person name="Castanera R."/>
            <person name="Culley D."/>
            <person name="Daum C."/>
            <person name="Ezra D."/>
            <person name="Gonzalez J."/>
            <person name="Henrissat B."/>
            <person name="Kuo A."/>
            <person name="Liang C."/>
            <person name="Lipzen A."/>
            <person name="Lutzoni F."/>
            <person name="Magnuson J."/>
            <person name="Mondo S."/>
            <person name="Nolan M."/>
            <person name="Ohm R."/>
            <person name="Pangilinan J."/>
            <person name="Park H.-J."/>
            <person name="Ramirez L."/>
            <person name="Alfaro M."/>
            <person name="Sun H."/>
            <person name="Tritt A."/>
            <person name="Yoshinaga Y."/>
            <person name="Zwiers L.-H."/>
            <person name="Turgeon B."/>
            <person name="Goodwin S."/>
            <person name="Spatafora J."/>
            <person name="Crous P."/>
            <person name="Grigoriev I."/>
        </authorList>
    </citation>
    <scope>NUCLEOTIDE SEQUENCE</scope>
    <source>
        <strain evidence="2">CBS 473.64</strain>
    </source>
</reference>
<feature type="region of interest" description="Disordered" evidence="1">
    <location>
        <begin position="221"/>
        <end position="240"/>
    </location>
</feature>
<dbReference type="Proteomes" id="UP000799753">
    <property type="component" value="Unassembled WGS sequence"/>
</dbReference>
<accession>A0A6A6RVQ4</accession>
<evidence type="ECO:0000256" key="1">
    <source>
        <dbReference type="SAM" id="MobiDB-lite"/>
    </source>
</evidence>
<dbReference type="OrthoDB" id="2240312at2759"/>
<dbReference type="Gene3D" id="1.10.10.60">
    <property type="entry name" value="Homeodomain-like"/>
    <property type="match status" value="1"/>
</dbReference>
<dbReference type="GO" id="GO:0042790">
    <property type="term" value="P:nucleolar large rRNA transcription by RNA polymerase I"/>
    <property type="evidence" value="ECO:0007669"/>
    <property type="project" value="InterPro"/>
</dbReference>
<feature type="region of interest" description="Disordered" evidence="1">
    <location>
        <begin position="1"/>
        <end position="52"/>
    </location>
</feature>
<evidence type="ECO:0000313" key="2">
    <source>
        <dbReference type="EMBL" id="KAF2639639.1"/>
    </source>
</evidence>
<dbReference type="GO" id="GO:0006361">
    <property type="term" value="P:transcription initiation at RNA polymerase I promoter"/>
    <property type="evidence" value="ECO:0007669"/>
    <property type="project" value="TreeGrafter"/>
</dbReference>
<dbReference type="AlphaFoldDB" id="A0A6A6RVQ4"/>
<protein>
    <recommendedName>
        <fullName evidence="4">Myb-like domain-containing protein</fullName>
    </recommendedName>
</protein>
<name>A0A6A6RVQ4_9PLEO</name>
<keyword evidence="3" id="KW-1185">Reference proteome</keyword>
<dbReference type="GO" id="GO:0000500">
    <property type="term" value="C:RNA polymerase I upstream activating factor complex"/>
    <property type="evidence" value="ECO:0007669"/>
    <property type="project" value="InterPro"/>
</dbReference>
<feature type="compositionally biased region" description="Polar residues" evidence="1">
    <location>
        <begin position="7"/>
        <end position="17"/>
    </location>
</feature>
<proteinExistence type="predicted"/>
<feature type="compositionally biased region" description="Polar residues" evidence="1">
    <location>
        <begin position="221"/>
        <end position="232"/>
    </location>
</feature>